<dbReference type="Proteomes" id="UP000564704">
    <property type="component" value="Unassembled WGS sequence"/>
</dbReference>
<sequence length="185" mass="18936">MSGVLANIALGLVLAWVVFALAGCVVAPWLAVALGAAVGLAVVGLARETLVPGGLVAVLAPFGVMLPALALRHMGGSLGLPVVSFGTLEIVVFLGLYVAFLAASMGVFPVDPYRLGYAPIPVGVMVLAVCLYGALTGNPFLPLVAVLGQVAWVMGWGSSNWFDYVLHVMMVPVAVVVLVQRVLGG</sequence>
<evidence type="ECO:0000313" key="3">
    <source>
        <dbReference type="Proteomes" id="UP000564704"/>
    </source>
</evidence>
<evidence type="ECO:0000313" key="2">
    <source>
        <dbReference type="EMBL" id="MRU16089.1"/>
    </source>
</evidence>
<evidence type="ECO:0000256" key="1">
    <source>
        <dbReference type="SAM" id="Phobius"/>
    </source>
</evidence>
<feature type="transmembrane region" description="Helical" evidence="1">
    <location>
        <begin position="115"/>
        <end position="135"/>
    </location>
</feature>
<feature type="transmembrane region" description="Helical" evidence="1">
    <location>
        <begin position="140"/>
        <end position="158"/>
    </location>
</feature>
<comment type="caution">
    <text evidence="2">The sequence shown here is derived from an EMBL/GenBank/DDBJ whole genome shotgun (WGS) entry which is preliminary data.</text>
</comment>
<feature type="transmembrane region" description="Helical" evidence="1">
    <location>
        <begin position="164"/>
        <end position="183"/>
    </location>
</feature>
<proteinExistence type="predicted"/>
<protein>
    <submittedName>
        <fullName evidence="2">Uncharacterized protein</fullName>
    </submittedName>
</protein>
<keyword evidence="3" id="KW-1185">Reference proteome</keyword>
<keyword evidence="1" id="KW-0812">Transmembrane</keyword>
<feature type="transmembrane region" description="Helical" evidence="1">
    <location>
        <begin position="78"/>
        <end position="103"/>
    </location>
</feature>
<organism evidence="2 3">
    <name type="scientific">Roseovarius bejariae</name>
    <dbReference type="NCBI Taxonomy" id="2576383"/>
    <lineage>
        <taxon>Bacteria</taxon>
        <taxon>Pseudomonadati</taxon>
        <taxon>Pseudomonadota</taxon>
        <taxon>Alphaproteobacteria</taxon>
        <taxon>Rhodobacterales</taxon>
        <taxon>Roseobacteraceae</taxon>
        <taxon>Roseovarius</taxon>
    </lineage>
</organism>
<keyword evidence="1" id="KW-1133">Transmembrane helix</keyword>
<name>A0A844CVK9_9RHOB</name>
<feature type="transmembrane region" description="Helical" evidence="1">
    <location>
        <begin position="51"/>
        <end position="71"/>
    </location>
</feature>
<dbReference type="AlphaFoldDB" id="A0A844CVK9"/>
<keyword evidence="1" id="KW-0472">Membrane</keyword>
<accession>A0A844CVK9</accession>
<gene>
    <name evidence="2" type="ORF">FDP25_11675</name>
</gene>
<dbReference type="OrthoDB" id="7744846at2"/>
<reference evidence="2 3" key="1">
    <citation type="submission" date="2019-05" db="EMBL/GenBank/DDBJ databases">
        <title>Roseovarius bejariae sp. nov., a moderately halophylic bacterium isolated from a saline soil in Rambla Salada (Murcia).</title>
        <authorList>
            <person name="Castro D.J."/>
            <person name="Gomez-Altuve A."/>
            <person name="Reina J.C."/>
            <person name="Rodriguez M."/>
            <person name="Sampedro I."/>
            <person name="Llamas I."/>
            <person name="Martinez-Checa F."/>
        </authorList>
    </citation>
    <scope>NUCLEOTIDE SEQUENCE [LARGE SCALE GENOMIC DNA]</scope>
    <source>
        <strain evidence="2 3">A21</strain>
    </source>
</reference>
<dbReference type="EMBL" id="SZWE01000001">
    <property type="protein sequence ID" value="MRU16089.1"/>
    <property type="molecule type" value="Genomic_DNA"/>
</dbReference>
<feature type="transmembrane region" description="Helical" evidence="1">
    <location>
        <begin position="12"/>
        <end position="45"/>
    </location>
</feature>
<dbReference type="RefSeq" id="WP_154151919.1">
    <property type="nucleotide sequence ID" value="NZ_SZWE01000001.1"/>
</dbReference>